<evidence type="ECO:0008006" key="3">
    <source>
        <dbReference type="Google" id="ProtNLM"/>
    </source>
</evidence>
<gene>
    <name evidence="1" type="ORF">E9677_22420</name>
</gene>
<keyword evidence="2" id="KW-1185">Reference proteome</keyword>
<organism evidence="1 2">
    <name type="scientific">Rhizobium rhizophilum</name>
    <dbReference type="NCBI Taxonomy" id="1850373"/>
    <lineage>
        <taxon>Bacteria</taxon>
        <taxon>Pseudomonadati</taxon>
        <taxon>Pseudomonadota</taxon>
        <taxon>Alphaproteobacteria</taxon>
        <taxon>Hyphomicrobiales</taxon>
        <taxon>Rhizobiaceae</taxon>
        <taxon>Rhizobium/Agrobacterium group</taxon>
        <taxon>Rhizobium</taxon>
    </lineage>
</organism>
<dbReference type="RefSeq" id="WP_136560281.1">
    <property type="nucleotide sequence ID" value="NZ_STGT01000006.1"/>
</dbReference>
<protein>
    <recommendedName>
        <fullName evidence="3">DUF1127 domain-containing protein</fullName>
    </recommendedName>
</protein>
<comment type="caution">
    <text evidence="1">The sequence shown here is derived from an EMBL/GenBank/DDBJ whole genome shotgun (WGS) entry which is preliminary data.</text>
</comment>
<reference evidence="1 2" key="1">
    <citation type="submission" date="2019-04" db="EMBL/GenBank/DDBJ databases">
        <title>Genome sequence of strain 7209-2.</title>
        <authorList>
            <person name="Gao J."/>
            <person name="Sun J."/>
        </authorList>
    </citation>
    <scope>NUCLEOTIDE SEQUENCE [LARGE SCALE GENOMIC DNA]</scope>
    <source>
        <strain evidence="1 2">7209-2</strain>
    </source>
</reference>
<proteinExistence type="predicted"/>
<evidence type="ECO:0000313" key="1">
    <source>
        <dbReference type="EMBL" id="THV11110.1"/>
    </source>
</evidence>
<name>A0ABY2QPH5_9HYPH</name>
<dbReference type="Proteomes" id="UP000309667">
    <property type="component" value="Unassembled WGS sequence"/>
</dbReference>
<dbReference type="EMBL" id="STGT01000006">
    <property type="protein sequence ID" value="THV11110.1"/>
    <property type="molecule type" value="Genomic_DNA"/>
</dbReference>
<accession>A0ABY2QPH5</accession>
<sequence length="70" mass="8209">MTQTAFQTLRDTLHDMVATLMAKTRHRNIRKATRRTLAPLGTAMRDDLGLTSHRQFITFQNDRHKEHSFD</sequence>
<evidence type="ECO:0000313" key="2">
    <source>
        <dbReference type="Proteomes" id="UP000309667"/>
    </source>
</evidence>